<dbReference type="InterPro" id="IPR013783">
    <property type="entry name" value="Ig-like_fold"/>
</dbReference>
<feature type="compositionally biased region" description="Polar residues" evidence="1">
    <location>
        <begin position="464"/>
        <end position="476"/>
    </location>
</feature>
<dbReference type="SMART" id="SM00406">
    <property type="entry name" value="IGv"/>
    <property type="match status" value="1"/>
</dbReference>
<dbReference type="Pfam" id="PF13927">
    <property type="entry name" value="Ig_3"/>
    <property type="match status" value="1"/>
</dbReference>
<organism evidence="3 4">
    <name type="scientific">Phrynocephalus forsythii</name>
    <dbReference type="NCBI Taxonomy" id="171643"/>
    <lineage>
        <taxon>Eukaryota</taxon>
        <taxon>Metazoa</taxon>
        <taxon>Chordata</taxon>
        <taxon>Craniata</taxon>
        <taxon>Vertebrata</taxon>
        <taxon>Euteleostomi</taxon>
        <taxon>Lepidosauria</taxon>
        <taxon>Squamata</taxon>
        <taxon>Bifurcata</taxon>
        <taxon>Unidentata</taxon>
        <taxon>Episquamata</taxon>
        <taxon>Toxicofera</taxon>
        <taxon>Iguania</taxon>
        <taxon>Acrodonta</taxon>
        <taxon>Agamidae</taxon>
        <taxon>Agaminae</taxon>
        <taxon>Phrynocephalus</taxon>
    </lineage>
</organism>
<dbReference type="SMART" id="SM00408">
    <property type="entry name" value="IGc2"/>
    <property type="match status" value="2"/>
</dbReference>
<reference evidence="3" key="1">
    <citation type="journal article" date="2023" name="DNA Res.">
        <title>Chromosome-level genome assembly of Phrynocephalus forsythii using third-generation DNA sequencing and Hi-C analysis.</title>
        <authorList>
            <person name="Qi Y."/>
            <person name="Zhao W."/>
            <person name="Zhao Y."/>
            <person name="Niu C."/>
            <person name="Cao S."/>
            <person name="Zhang Y."/>
        </authorList>
    </citation>
    <scope>NUCLEOTIDE SEQUENCE</scope>
    <source>
        <tissue evidence="3">Muscle</tissue>
    </source>
</reference>
<evidence type="ECO:0000259" key="2">
    <source>
        <dbReference type="PROSITE" id="PS50835"/>
    </source>
</evidence>
<gene>
    <name evidence="3" type="ORF">JRQ81_009448</name>
</gene>
<dbReference type="OrthoDB" id="10045577at2759"/>
<dbReference type="InterPro" id="IPR003598">
    <property type="entry name" value="Ig_sub2"/>
</dbReference>
<dbReference type="PANTHER" id="PTHR45166">
    <property type="entry name" value="V-SET AND IMMUNOGLOBULIN DOMAIN-CONTAINING PROTEIN 8"/>
    <property type="match status" value="1"/>
</dbReference>
<sequence length="476" mass="51675">MGPSCGSSPQSPELSLSQVAIGPKPAGLGVKINEDGQKVIYLPKGESVKLGCPFTSDPEDNTPDSDWDIQWKQVKPGPVPQDSPLLSYHDHKIIYPGSPDLQQRVGFTSPDPSRYDASMQLRDVQITDSATYECTVKKTTEASHKVTITVQERPAVPQCWIIGNVAYGQDITLRCFSSAGSPPLNYRWAMTQGEQFRDWLPPGGSMGSVPGDLHIHNLGEDHMGTYQCTVGNNVGVAYCSVEILFNNGIGTGWIIGGPVLSLLALGLLGGGLAWWCCYRSGWCPGCYCGTDYCWDCLCRCCVRPMQQECMQTKASDICVDADAPPSRPCSQAFSQDNSLRSLLGYQLRNQRYQQACKYTPPFPQAKMVSSTPESDTSLVLAPNLLTPHSSEQSDTVDPYYTPKRGDPYSLSGSSLPYAKGGNHTDSVSQSHIYSDPQNFGVPSTHPSGGPWKDGATKQHKGKTAMTQSSNKEGLLI</sequence>
<protein>
    <recommendedName>
        <fullName evidence="2">Ig-like domain-containing protein</fullName>
    </recommendedName>
</protein>
<dbReference type="SMART" id="SM00409">
    <property type="entry name" value="IG"/>
    <property type="match status" value="2"/>
</dbReference>
<dbReference type="PANTHER" id="PTHR45166:SF1">
    <property type="entry name" value="V-SET AND IMMUNOGLOBULIN DOMAIN-CONTAINING PROTEIN 8"/>
    <property type="match status" value="1"/>
</dbReference>
<dbReference type="InterPro" id="IPR013106">
    <property type="entry name" value="Ig_V-set"/>
</dbReference>
<dbReference type="Pfam" id="PF07686">
    <property type="entry name" value="V-set"/>
    <property type="match status" value="1"/>
</dbReference>
<accession>A0A9Q1AS99</accession>
<feature type="domain" description="Ig-like" evidence="2">
    <location>
        <begin position="12"/>
        <end position="149"/>
    </location>
</feature>
<dbReference type="SUPFAM" id="SSF48726">
    <property type="entry name" value="Immunoglobulin"/>
    <property type="match status" value="2"/>
</dbReference>
<dbReference type="Proteomes" id="UP001142489">
    <property type="component" value="Unassembled WGS sequence"/>
</dbReference>
<dbReference type="AlphaFoldDB" id="A0A9Q1AS99"/>
<dbReference type="InterPro" id="IPR003599">
    <property type="entry name" value="Ig_sub"/>
</dbReference>
<dbReference type="PROSITE" id="PS50835">
    <property type="entry name" value="IG_LIKE"/>
    <property type="match status" value="2"/>
</dbReference>
<dbReference type="CDD" id="cd00096">
    <property type="entry name" value="Ig"/>
    <property type="match status" value="1"/>
</dbReference>
<evidence type="ECO:0000313" key="4">
    <source>
        <dbReference type="Proteomes" id="UP001142489"/>
    </source>
</evidence>
<dbReference type="Gene3D" id="2.60.40.10">
    <property type="entry name" value="Immunoglobulins"/>
    <property type="match status" value="2"/>
</dbReference>
<dbReference type="InterPro" id="IPR036179">
    <property type="entry name" value="Ig-like_dom_sf"/>
</dbReference>
<proteinExistence type="predicted"/>
<dbReference type="InterPro" id="IPR052871">
    <property type="entry name" value="V-set/Ig_domain"/>
</dbReference>
<dbReference type="InterPro" id="IPR007110">
    <property type="entry name" value="Ig-like_dom"/>
</dbReference>
<evidence type="ECO:0000313" key="3">
    <source>
        <dbReference type="EMBL" id="KAJ7307430.1"/>
    </source>
</evidence>
<comment type="caution">
    <text evidence="3">The sequence shown here is derived from an EMBL/GenBank/DDBJ whole genome shotgun (WGS) entry which is preliminary data.</text>
</comment>
<feature type="region of interest" description="Disordered" evidence="1">
    <location>
        <begin position="384"/>
        <end position="476"/>
    </location>
</feature>
<name>A0A9Q1AS99_9SAUR</name>
<feature type="domain" description="Ig-like" evidence="2">
    <location>
        <begin position="157"/>
        <end position="244"/>
    </location>
</feature>
<evidence type="ECO:0000256" key="1">
    <source>
        <dbReference type="SAM" id="MobiDB-lite"/>
    </source>
</evidence>
<dbReference type="EMBL" id="JAPFRF010000019">
    <property type="protein sequence ID" value="KAJ7307430.1"/>
    <property type="molecule type" value="Genomic_DNA"/>
</dbReference>
<keyword evidence="4" id="KW-1185">Reference proteome</keyword>
<feature type="compositionally biased region" description="Polar residues" evidence="1">
    <location>
        <begin position="423"/>
        <end position="446"/>
    </location>
</feature>
<feature type="compositionally biased region" description="Polar residues" evidence="1">
    <location>
        <begin position="386"/>
        <end position="395"/>
    </location>
</feature>